<keyword evidence="1" id="KW-1185">Reference proteome</keyword>
<accession>A0A1I7YNC9</accession>
<organism evidence="1 2">
    <name type="scientific">Steinernema glaseri</name>
    <dbReference type="NCBI Taxonomy" id="37863"/>
    <lineage>
        <taxon>Eukaryota</taxon>
        <taxon>Metazoa</taxon>
        <taxon>Ecdysozoa</taxon>
        <taxon>Nematoda</taxon>
        <taxon>Chromadorea</taxon>
        <taxon>Rhabditida</taxon>
        <taxon>Tylenchina</taxon>
        <taxon>Panagrolaimomorpha</taxon>
        <taxon>Strongyloidoidea</taxon>
        <taxon>Steinernematidae</taxon>
        <taxon>Steinernema</taxon>
    </lineage>
</organism>
<dbReference type="Proteomes" id="UP000095287">
    <property type="component" value="Unplaced"/>
</dbReference>
<reference evidence="2" key="1">
    <citation type="submission" date="2016-11" db="UniProtKB">
        <authorList>
            <consortium name="WormBaseParasite"/>
        </authorList>
    </citation>
    <scope>IDENTIFICATION</scope>
</reference>
<proteinExistence type="predicted"/>
<evidence type="ECO:0000313" key="1">
    <source>
        <dbReference type="Proteomes" id="UP000095287"/>
    </source>
</evidence>
<dbReference type="AlphaFoldDB" id="A0A1I7YNC9"/>
<name>A0A1I7YNC9_9BILA</name>
<protein>
    <submittedName>
        <fullName evidence="2">Uncharacterized protein</fullName>
    </submittedName>
</protein>
<dbReference type="WBParaSite" id="L893_g18070.t1">
    <property type="protein sequence ID" value="L893_g18070.t1"/>
    <property type="gene ID" value="L893_g18070"/>
</dbReference>
<evidence type="ECO:0000313" key="2">
    <source>
        <dbReference type="WBParaSite" id="L893_g18070.t1"/>
    </source>
</evidence>
<sequence length="100" mass="11334">MESTWTDPSSSSQQQINCVVAETTEGSIRKRNLFAPSGRCTEVDLSQKTGTRRNLRQTSSTSCCAGRLSRVDKADRHRDKGIAVFCGLPWRRWRSRFLIV</sequence>